<dbReference type="Gene3D" id="2.60.120.10">
    <property type="entry name" value="Jelly Rolls"/>
    <property type="match status" value="1"/>
</dbReference>
<dbReference type="PANTHER" id="PTHR37943">
    <property type="entry name" value="PROTEIN VES"/>
    <property type="match status" value="1"/>
</dbReference>
<keyword evidence="2" id="KW-1185">Reference proteome</keyword>
<dbReference type="Proteomes" id="UP001215231">
    <property type="component" value="Chromosome"/>
</dbReference>
<sequence>MINIIPPSRFNSIPWKNGKGITTELAISEGGTLTDFDWRLSIASVVEDGDFSDFSGYLRNLILISGQGIELSHKLAGQINIDNLKRLLTVSTFDGASQTRGRLLDGAITDFNLMTKTGKYQVEVRTYPESGQVDVSPCDLCFAYALKGEVNISLQDKAEEQVLAEKHLLQIKPLAQKMTLTGQQLIVIRLANKS</sequence>
<reference evidence="1 2" key="1">
    <citation type="journal article" date="2022" name="Mar. Drugs">
        <title>Bioassay-Guided Fractionation Leads to the Detection of Cholic Acid Generated by the Rare Thalassomonas sp.</title>
        <authorList>
            <person name="Pheiffer F."/>
            <person name="Schneider Y.K."/>
            <person name="Hansen E.H."/>
            <person name="Andersen J.H."/>
            <person name="Isaksson J."/>
            <person name="Busche T."/>
            <person name="R C."/>
            <person name="Kalinowski J."/>
            <person name="Zyl L.V."/>
            <person name="Trindade M."/>
        </authorList>
    </citation>
    <scope>NUCLEOTIDE SEQUENCE [LARGE SCALE GENOMIC DNA]</scope>
    <source>
        <strain evidence="1 2">A5K-61T</strain>
    </source>
</reference>
<dbReference type="InterPro" id="IPR010282">
    <property type="entry name" value="Uncharacterised_HutD/Ves"/>
</dbReference>
<dbReference type="RefSeq" id="WP_274052327.1">
    <property type="nucleotide sequence ID" value="NZ_CP059693.1"/>
</dbReference>
<organism evidence="1 2">
    <name type="scientific">Thalassomonas haliotis</name>
    <dbReference type="NCBI Taxonomy" id="485448"/>
    <lineage>
        <taxon>Bacteria</taxon>
        <taxon>Pseudomonadati</taxon>
        <taxon>Pseudomonadota</taxon>
        <taxon>Gammaproteobacteria</taxon>
        <taxon>Alteromonadales</taxon>
        <taxon>Colwelliaceae</taxon>
        <taxon>Thalassomonas</taxon>
    </lineage>
</organism>
<dbReference type="EMBL" id="CP059693">
    <property type="protein sequence ID" value="WDE12069.1"/>
    <property type="molecule type" value="Genomic_DNA"/>
</dbReference>
<proteinExistence type="predicted"/>
<dbReference type="CDD" id="cd20293">
    <property type="entry name" value="cupin_HutD_N"/>
    <property type="match status" value="1"/>
</dbReference>
<dbReference type="InterPro" id="IPR011051">
    <property type="entry name" value="RmlC_Cupin_sf"/>
</dbReference>
<dbReference type="Pfam" id="PF05962">
    <property type="entry name" value="HutD"/>
    <property type="match status" value="1"/>
</dbReference>
<dbReference type="PANTHER" id="PTHR37943:SF1">
    <property type="entry name" value="PROTEIN VES"/>
    <property type="match status" value="1"/>
</dbReference>
<gene>
    <name evidence="1" type="ORF">H3N35_00840</name>
</gene>
<dbReference type="InterPro" id="IPR014710">
    <property type="entry name" value="RmlC-like_jellyroll"/>
</dbReference>
<accession>A0ABY7VFX2</accession>
<protein>
    <submittedName>
        <fullName evidence="1">HutD family protein</fullName>
    </submittedName>
</protein>
<evidence type="ECO:0000313" key="2">
    <source>
        <dbReference type="Proteomes" id="UP001215231"/>
    </source>
</evidence>
<evidence type="ECO:0000313" key="1">
    <source>
        <dbReference type="EMBL" id="WDE12069.1"/>
    </source>
</evidence>
<name>A0ABY7VFX2_9GAMM</name>
<dbReference type="SUPFAM" id="SSF51182">
    <property type="entry name" value="RmlC-like cupins"/>
    <property type="match status" value="1"/>
</dbReference>